<protein>
    <submittedName>
        <fullName evidence="3">Uncharacterized protein LOC106116991</fullName>
    </submittedName>
</protein>
<keyword evidence="1" id="KW-0175">Coiled coil</keyword>
<name>A0AAJ6Z6X4_PAPXU</name>
<reference evidence="3" key="1">
    <citation type="submission" date="2025-08" db="UniProtKB">
        <authorList>
            <consortium name="RefSeq"/>
        </authorList>
    </citation>
    <scope>IDENTIFICATION</scope>
</reference>
<evidence type="ECO:0000256" key="2">
    <source>
        <dbReference type="SAM" id="MobiDB-lite"/>
    </source>
</evidence>
<gene>
    <name evidence="3" type="primary">LOC106116991</name>
</gene>
<dbReference type="PANTHER" id="PTHR44927">
    <property type="entry name" value="FK506-BINDING PROTEIN 15"/>
    <property type="match status" value="1"/>
</dbReference>
<dbReference type="AlphaFoldDB" id="A0AAJ6Z6X4"/>
<sequence>MLEAEEVDVDFFTPVSSTSLSKIFNTDKHEDKENASLIYVPQPIQNDAQQKNEESKASQIVYAGVFYAYEWSNNAYVSKGKTGAAIIKNQKTEQCNIILYDSNKVTLSCTNISPQLKVVIKENANLSFYDNTGKYWSLYGTEAEISKCIENLKLLGVTMENSNEDSKSKPEIMKCEENNILTQNPTDHKESDTDSSINRRTKDSILKRMATMGHSVLPIQSTNYTKSNSSDSDESAEKVIRHKPQRSTTKTKTSEKIDCTDSCTEINWKKTSPILQNQENITVTSYDHRIVPISSSNIMNNPILNNSNELNLFMSEQRISNSEIRINMNRMTDKLDKILDNIQGVCNQGSNNNIGYENSIVQKLLAEYENKIKLYEDFIMSKGLDCSILKSSQKQENDDLNVYKNKITGLQNIIEKQEEENSRLSNELKSLEEKYKRLCKEREEEDDIKTKEVTFLRNELNMRNEELKTQAEQMENNIQRNKDDIKNKLKSIMNRTFHALSANFDVNESYTGPDVKSLLASVIKKETIGALNDV</sequence>
<accession>A0AAJ6Z6X4</accession>
<dbReference type="Proteomes" id="UP000694872">
    <property type="component" value="Unplaced"/>
</dbReference>
<dbReference type="RefSeq" id="XP_013166509.1">
    <property type="nucleotide sequence ID" value="XM_013311055.1"/>
</dbReference>
<dbReference type="PANTHER" id="PTHR44927:SF1">
    <property type="entry name" value="FK506-BINDING PROTEIN 15"/>
    <property type="match status" value="1"/>
</dbReference>
<proteinExistence type="predicted"/>
<feature type="region of interest" description="Disordered" evidence="2">
    <location>
        <begin position="221"/>
        <end position="253"/>
    </location>
</feature>
<dbReference type="KEGG" id="pxu:106116991"/>
<feature type="coiled-coil region" evidence="1">
    <location>
        <begin position="400"/>
        <end position="495"/>
    </location>
</feature>
<evidence type="ECO:0000256" key="1">
    <source>
        <dbReference type="SAM" id="Coils"/>
    </source>
</evidence>
<organism evidence="3">
    <name type="scientific">Papilio xuthus</name>
    <name type="common">Asian swallowtail butterfly</name>
    <dbReference type="NCBI Taxonomy" id="66420"/>
    <lineage>
        <taxon>Eukaryota</taxon>
        <taxon>Metazoa</taxon>
        <taxon>Ecdysozoa</taxon>
        <taxon>Arthropoda</taxon>
        <taxon>Hexapoda</taxon>
        <taxon>Insecta</taxon>
        <taxon>Pterygota</taxon>
        <taxon>Neoptera</taxon>
        <taxon>Endopterygota</taxon>
        <taxon>Lepidoptera</taxon>
        <taxon>Glossata</taxon>
        <taxon>Ditrysia</taxon>
        <taxon>Papilionoidea</taxon>
        <taxon>Papilionidae</taxon>
        <taxon>Papilioninae</taxon>
        <taxon>Papilio</taxon>
    </lineage>
</organism>
<dbReference type="GeneID" id="106116991"/>
<feature type="compositionally biased region" description="Polar residues" evidence="2">
    <location>
        <begin position="221"/>
        <end position="230"/>
    </location>
</feature>
<evidence type="ECO:0000313" key="3">
    <source>
        <dbReference type="RefSeq" id="XP_013166509.1"/>
    </source>
</evidence>